<dbReference type="RefSeq" id="WP_034289072.1">
    <property type="nucleotide sequence ID" value="NZ_JBCNAN010000005.1"/>
</dbReference>
<dbReference type="EMBL" id="LQWY01000008">
    <property type="protein sequence ID" value="OAH62383.1"/>
    <property type="molecule type" value="Genomic_DNA"/>
</dbReference>
<feature type="domain" description="D-isomer specific 2-hydroxyacid dehydrogenase catalytic" evidence="5">
    <location>
        <begin position="32"/>
        <end position="308"/>
    </location>
</feature>
<keyword evidence="8" id="KW-1185">Reference proteome</keyword>
<dbReference type="SUPFAM" id="SSF52283">
    <property type="entry name" value="Formate/glycerate dehydrogenase catalytic domain-like"/>
    <property type="match status" value="1"/>
</dbReference>
<accession>A0A177L9V2</accession>
<evidence type="ECO:0000313" key="8">
    <source>
        <dbReference type="Proteomes" id="UP000076935"/>
    </source>
</evidence>
<proteinExistence type="inferred from homology"/>
<protein>
    <submittedName>
        <fullName evidence="7">3-phosphoglycerate dehydrogenase</fullName>
    </submittedName>
</protein>
<keyword evidence="3" id="KW-0520">NAD</keyword>
<dbReference type="Pfam" id="PF02826">
    <property type="entry name" value="2-Hacid_dh_C"/>
    <property type="match status" value="1"/>
</dbReference>
<dbReference type="PANTHER" id="PTHR43333">
    <property type="entry name" value="2-HACID_DH_C DOMAIN-CONTAINING PROTEIN"/>
    <property type="match status" value="1"/>
</dbReference>
<comment type="caution">
    <text evidence="7">The sequence shown here is derived from an EMBL/GenBank/DDBJ whole genome shotgun (WGS) entry which is preliminary data.</text>
</comment>
<dbReference type="AlphaFoldDB" id="A0A177L9V2"/>
<feature type="domain" description="D-isomer specific 2-hydroxyacid dehydrogenase NAD-binding" evidence="6">
    <location>
        <begin position="104"/>
        <end position="278"/>
    </location>
</feature>
<dbReference type="PANTHER" id="PTHR43333:SF1">
    <property type="entry name" value="D-ISOMER SPECIFIC 2-HYDROXYACID DEHYDROGENASE NAD-BINDING DOMAIN-CONTAINING PROTEIN"/>
    <property type="match status" value="1"/>
</dbReference>
<dbReference type="Proteomes" id="UP000076935">
    <property type="component" value="Unassembled WGS sequence"/>
</dbReference>
<dbReference type="SUPFAM" id="SSF51735">
    <property type="entry name" value="NAD(P)-binding Rossmann-fold domains"/>
    <property type="match status" value="1"/>
</dbReference>
<sequence>MNIVFTFRPPRAIQADIQRKFPEESFSFYKDIKEANDVLQDAEILVTFGSDLTEDMIEQCQSLKWVMVASAGIEDMPLGAIQDRDIFVTTSRGIHKIPMAEFTLGLMLNHVKRFPELGVLEKTETWNKELPLQELAGKEAAILGTGAIGQEIARLCKAFRMTTAGINRSGRSVDEFDRIFQMSELEEAVKEADFVIAILPSTLDTVGALQPEHFEAMKQTAAFINIGRGDVVSEHVLLSAINDEEIAHAYLDVFAVEPLPEGHPFWRHENMTVTPHISSITKAYIPRAMAIFEHNLLCFKEGGDYQNILDIRKGY</sequence>
<comment type="similarity">
    <text evidence="1 4">Belongs to the D-isomer specific 2-hydroxyacid dehydrogenase family.</text>
</comment>
<dbReference type="GO" id="GO:0016616">
    <property type="term" value="F:oxidoreductase activity, acting on the CH-OH group of donors, NAD or NADP as acceptor"/>
    <property type="evidence" value="ECO:0007669"/>
    <property type="project" value="InterPro"/>
</dbReference>
<gene>
    <name evidence="7" type="ORF">AWH49_10125</name>
</gene>
<dbReference type="Pfam" id="PF00389">
    <property type="entry name" value="2-Hacid_dh"/>
    <property type="match status" value="1"/>
</dbReference>
<dbReference type="Gene3D" id="3.40.50.720">
    <property type="entry name" value="NAD(P)-binding Rossmann-like Domain"/>
    <property type="match status" value="2"/>
</dbReference>
<evidence type="ECO:0000256" key="2">
    <source>
        <dbReference type="ARBA" id="ARBA00023002"/>
    </source>
</evidence>
<evidence type="ECO:0000313" key="7">
    <source>
        <dbReference type="EMBL" id="OAH62383.1"/>
    </source>
</evidence>
<evidence type="ECO:0000259" key="6">
    <source>
        <dbReference type="Pfam" id="PF02826"/>
    </source>
</evidence>
<evidence type="ECO:0000256" key="1">
    <source>
        <dbReference type="ARBA" id="ARBA00005854"/>
    </source>
</evidence>
<keyword evidence="2 4" id="KW-0560">Oxidoreductase</keyword>
<organism evidence="7 8">
    <name type="scientific">Domibacillus aminovorans</name>
    <dbReference type="NCBI Taxonomy" id="29332"/>
    <lineage>
        <taxon>Bacteria</taxon>
        <taxon>Bacillati</taxon>
        <taxon>Bacillota</taxon>
        <taxon>Bacilli</taxon>
        <taxon>Bacillales</taxon>
        <taxon>Bacillaceae</taxon>
        <taxon>Domibacillus</taxon>
    </lineage>
</organism>
<dbReference type="STRING" id="29332.AWH48_11755"/>
<evidence type="ECO:0000256" key="4">
    <source>
        <dbReference type="RuleBase" id="RU003719"/>
    </source>
</evidence>
<name>A0A177L9V2_9BACI</name>
<evidence type="ECO:0000256" key="3">
    <source>
        <dbReference type="ARBA" id="ARBA00023027"/>
    </source>
</evidence>
<dbReference type="InterPro" id="IPR006139">
    <property type="entry name" value="D-isomer_2_OHA_DH_cat_dom"/>
</dbReference>
<dbReference type="InterPro" id="IPR006140">
    <property type="entry name" value="D-isomer_DH_NAD-bd"/>
</dbReference>
<dbReference type="GO" id="GO:0051287">
    <property type="term" value="F:NAD binding"/>
    <property type="evidence" value="ECO:0007669"/>
    <property type="project" value="InterPro"/>
</dbReference>
<dbReference type="CDD" id="cd05300">
    <property type="entry name" value="2-Hacid_dh_1"/>
    <property type="match status" value="1"/>
</dbReference>
<dbReference type="InterPro" id="IPR036291">
    <property type="entry name" value="NAD(P)-bd_dom_sf"/>
</dbReference>
<reference evidence="7 8" key="1">
    <citation type="submission" date="2016-01" db="EMBL/GenBank/DDBJ databases">
        <title>Investigation of taxonomic status of Bacillus aminovorans.</title>
        <authorList>
            <person name="Verma A."/>
            <person name="Pal Y."/>
            <person name="Krishnamurthi S."/>
        </authorList>
    </citation>
    <scope>NUCLEOTIDE SEQUENCE [LARGE SCALE GENOMIC DNA]</scope>
    <source>
        <strain evidence="7 8">DSM 1314</strain>
    </source>
</reference>
<evidence type="ECO:0000259" key="5">
    <source>
        <dbReference type="Pfam" id="PF00389"/>
    </source>
</evidence>